<gene>
    <name evidence="2" type="ORF">SAMN05518684_104323</name>
</gene>
<dbReference type="Proteomes" id="UP000198571">
    <property type="component" value="Unassembled WGS sequence"/>
</dbReference>
<accession>A0A1H9SNJ9</accession>
<sequence>MKMWVLLVIFILLMGCSHDEEEVADFSGRVTGPPDKYDVLLVLKEDTLGGESVKSDVNRHLRSGYKANAYRVHLTPSTEISDADGSTMTAGEVEELPYLFLSNRKVAIHTKEPWEEEWTGLDRYLRYQPRFLPVYTADRIELSPYTLDDFITFNSPLNDSTLSLYTFYKNEEDLAFTSEANEKLREHLGERERMTWESFYLHSGNPLEEELALDPVTHLVLSHEGKEIMSNDWREVADYLKHREDE</sequence>
<evidence type="ECO:0008006" key="4">
    <source>
        <dbReference type="Google" id="ProtNLM"/>
    </source>
</evidence>
<evidence type="ECO:0000313" key="2">
    <source>
        <dbReference type="EMBL" id="SER86497.1"/>
    </source>
</evidence>
<reference evidence="3" key="1">
    <citation type="submission" date="2016-10" db="EMBL/GenBank/DDBJ databases">
        <authorList>
            <person name="Varghese N."/>
            <person name="Submissions S."/>
        </authorList>
    </citation>
    <scope>NUCLEOTIDE SEQUENCE [LARGE SCALE GENOMIC DNA]</scope>
    <source>
        <strain evidence="3">S9</strain>
    </source>
</reference>
<organism evidence="2 3">
    <name type="scientific">Salipaludibacillus aurantiacus</name>
    <dbReference type="NCBI Taxonomy" id="1601833"/>
    <lineage>
        <taxon>Bacteria</taxon>
        <taxon>Bacillati</taxon>
        <taxon>Bacillota</taxon>
        <taxon>Bacilli</taxon>
        <taxon>Bacillales</taxon>
        <taxon>Bacillaceae</taxon>
    </lineage>
</organism>
<keyword evidence="1" id="KW-0732">Signal</keyword>
<protein>
    <recommendedName>
        <fullName evidence="4">Lipoprotein</fullName>
    </recommendedName>
</protein>
<dbReference type="PROSITE" id="PS51257">
    <property type="entry name" value="PROKAR_LIPOPROTEIN"/>
    <property type="match status" value="1"/>
</dbReference>
<feature type="signal peptide" evidence="1">
    <location>
        <begin position="1"/>
        <end position="19"/>
    </location>
</feature>
<feature type="chain" id="PRO_5038773620" description="Lipoprotein" evidence="1">
    <location>
        <begin position="20"/>
        <end position="246"/>
    </location>
</feature>
<evidence type="ECO:0000313" key="3">
    <source>
        <dbReference type="Proteomes" id="UP000198571"/>
    </source>
</evidence>
<dbReference type="AlphaFoldDB" id="A0A1H9SNJ9"/>
<keyword evidence="3" id="KW-1185">Reference proteome</keyword>
<evidence type="ECO:0000256" key="1">
    <source>
        <dbReference type="SAM" id="SignalP"/>
    </source>
</evidence>
<dbReference type="RefSeq" id="WP_093049369.1">
    <property type="nucleotide sequence ID" value="NZ_FOGT01000004.1"/>
</dbReference>
<dbReference type="OrthoDB" id="2965735at2"/>
<proteinExistence type="predicted"/>
<name>A0A1H9SNJ9_9BACI</name>
<dbReference type="STRING" id="1601833.SAMN05518684_104323"/>
<dbReference type="EMBL" id="FOGT01000004">
    <property type="protein sequence ID" value="SER86497.1"/>
    <property type="molecule type" value="Genomic_DNA"/>
</dbReference>